<accession>A0A1H9X910</accession>
<name>A0A1H9X910_9BACI</name>
<dbReference type="EMBL" id="FOGT01000028">
    <property type="protein sequence ID" value="SES42133.1"/>
    <property type="molecule type" value="Genomic_DNA"/>
</dbReference>
<evidence type="ECO:0000256" key="1">
    <source>
        <dbReference type="SAM" id="MobiDB-lite"/>
    </source>
</evidence>
<dbReference type="RefSeq" id="WP_093056098.1">
    <property type="nucleotide sequence ID" value="NZ_FOGT01000028.1"/>
</dbReference>
<dbReference type="OrthoDB" id="1727065at2"/>
<keyword evidence="2" id="KW-0812">Transmembrane</keyword>
<dbReference type="Proteomes" id="UP000198571">
    <property type="component" value="Unassembled WGS sequence"/>
</dbReference>
<evidence type="ECO:0000313" key="4">
    <source>
        <dbReference type="Proteomes" id="UP000198571"/>
    </source>
</evidence>
<evidence type="ECO:0000256" key="2">
    <source>
        <dbReference type="SAM" id="Phobius"/>
    </source>
</evidence>
<gene>
    <name evidence="3" type="ORF">SAMN05518684_12816</name>
</gene>
<sequence>MGYFVSALIVGLCLYLVIQPFFTNKKEWRRDEVKDDLDSMTLEQAYATINELEMEFNMGKLPEKDYQTLKAQYERIAASKLKEEAYAGGSPDKKADSETGKADNTIDDEINRELEEMRQKRKGE</sequence>
<feature type="compositionally biased region" description="Basic and acidic residues" evidence="1">
    <location>
        <begin position="109"/>
        <end position="124"/>
    </location>
</feature>
<organism evidence="3 4">
    <name type="scientific">Salipaludibacillus aurantiacus</name>
    <dbReference type="NCBI Taxonomy" id="1601833"/>
    <lineage>
        <taxon>Bacteria</taxon>
        <taxon>Bacillati</taxon>
        <taxon>Bacillota</taxon>
        <taxon>Bacilli</taxon>
        <taxon>Bacillales</taxon>
        <taxon>Bacillaceae</taxon>
    </lineage>
</organism>
<keyword evidence="2" id="KW-1133">Transmembrane helix</keyword>
<reference evidence="4" key="1">
    <citation type="submission" date="2016-10" db="EMBL/GenBank/DDBJ databases">
        <authorList>
            <person name="Varghese N."/>
            <person name="Submissions S."/>
        </authorList>
    </citation>
    <scope>NUCLEOTIDE SEQUENCE [LARGE SCALE GENOMIC DNA]</scope>
    <source>
        <strain evidence="4">S9</strain>
    </source>
</reference>
<keyword evidence="4" id="KW-1185">Reference proteome</keyword>
<keyword evidence="2" id="KW-0472">Membrane</keyword>
<dbReference type="STRING" id="1601833.SAMN05518684_12816"/>
<protein>
    <submittedName>
        <fullName evidence="3">Uncharacterized protein</fullName>
    </submittedName>
</protein>
<evidence type="ECO:0000313" key="3">
    <source>
        <dbReference type="EMBL" id="SES42133.1"/>
    </source>
</evidence>
<feature type="transmembrane region" description="Helical" evidence="2">
    <location>
        <begin position="6"/>
        <end position="22"/>
    </location>
</feature>
<feature type="region of interest" description="Disordered" evidence="1">
    <location>
        <begin position="84"/>
        <end position="124"/>
    </location>
</feature>
<proteinExistence type="predicted"/>
<dbReference type="AlphaFoldDB" id="A0A1H9X910"/>
<feature type="compositionally biased region" description="Basic and acidic residues" evidence="1">
    <location>
        <begin position="84"/>
        <end position="101"/>
    </location>
</feature>